<evidence type="ECO:0000256" key="5">
    <source>
        <dbReference type="ARBA" id="ARBA00023180"/>
    </source>
</evidence>
<keyword evidence="5" id="KW-0325">Glycoprotein</keyword>
<keyword evidence="3" id="KW-0964">Secreted</keyword>
<keyword evidence="8" id="KW-1185">Reference proteome</keyword>
<dbReference type="Gene3D" id="2.60.120.260">
    <property type="entry name" value="Galactose-binding domain-like"/>
    <property type="match status" value="1"/>
</dbReference>
<dbReference type="Proteomes" id="UP000824469">
    <property type="component" value="Unassembled WGS sequence"/>
</dbReference>
<feature type="domain" description="DUF642" evidence="6">
    <location>
        <begin position="77"/>
        <end position="214"/>
    </location>
</feature>
<dbReference type="GO" id="GO:0005576">
    <property type="term" value="C:extracellular region"/>
    <property type="evidence" value="ECO:0007669"/>
    <property type="project" value="UniProtKB-SubCell"/>
</dbReference>
<protein>
    <recommendedName>
        <fullName evidence="6">DUF642 domain-containing protein</fullName>
    </recommendedName>
</protein>
<comment type="caution">
    <text evidence="7">The sequence shown here is derived from an EMBL/GenBank/DDBJ whole genome shotgun (WGS) entry which is preliminary data.</text>
</comment>
<gene>
    <name evidence="7" type="ORF">KI387_034687</name>
</gene>
<dbReference type="InterPro" id="IPR006946">
    <property type="entry name" value="DGR2-like_dom"/>
</dbReference>
<dbReference type="AlphaFoldDB" id="A0AA38BX49"/>
<dbReference type="EMBL" id="JAHRHJ020003813">
    <property type="protein sequence ID" value="KAH9290570.1"/>
    <property type="molecule type" value="Genomic_DNA"/>
</dbReference>
<sequence length="216" mass="23467">METLNVSVPPEAGELPMQTLYSSNGWDSYAWAFRAAYNVVDIILHNPGVAEDPACGPLIDAIAIKELFPPRYTSGNLVKNGDFEEGPLVFRNNSVGVLLPPIDDDDRSPLPGWIMESLKSVKYIDAFHYAVPQGRRAVELLAGKESAIAQVVRTEVGKSYLLSFVVGDGSNYCTGSMIVEAFAAKETVKVPYESKGTGGFKSAQLEFKAFAARTRV</sequence>
<evidence type="ECO:0000256" key="2">
    <source>
        <dbReference type="ARBA" id="ARBA00004613"/>
    </source>
</evidence>
<feature type="domain" description="DUF642" evidence="6">
    <location>
        <begin position="2"/>
        <end position="65"/>
    </location>
</feature>
<evidence type="ECO:0000259" key="6">
    <source>
        <dbReference type="Pfam" id="PF04862"/>
    </source>
</evidence>
<dbReference type="Pfam" id="PF04862">
    <property type="entry name" value="DUF642"/>
    <property type="match status" value="2"/>
</dbReference>
<evidence type="ECO:0000256" key="1">
    <source>
        <dbReference type="ARBA" id="ARBA00004196"/>
    </source>
</evidence>
<dbReference type="PANTHER" id="PTHR31265">
    <property type="entry name" value="OS02G0527500 PROTEIN-RELATED"/>
    <property type="match status" value="1"/>
</dbReference>
<evidence type="ECO:0000256" key="4">
    <source>
        <dbReference type="ARBA" id="ARBA00022729"/>
    </source>
</evidence>
<organism evidence="7 8">
    <name type="scientific">Taxus chinensis</name>
    <name type="common">Chinese yew</name>
    <name type="synonym">Taxus wallichiana var. chinensis</name>
    <dbReference type="NCBI Taxonomy" id="29808"/>
    <lineage>
        <taxon>Eukaryota</taxon>
        <taxon>Viridiplantae</taxon>
        <taxon>Streptophyta</taxon>
        <taxon>Embryophyta</taxon>
        <taxon>Tracheophyta</taxon>
        <taxon>Spermatophyta</taxon>
        <taxon>Pinopsida</taxon>
        <taxon>Pinidae</taxon>
        <taxon>Conifers II</taxon>
        <taxon>Cupressales</taxon>
        <taxon>Taxaceae</taxon>
        <taxon>Taxus</taxon>
    </lineage>
</organism>
<comment type="subcellular location">
    <subcellularLocation>
        <location evidence="1">Cell envelope</location>
    </subcellularLocation>
    <subcellularLocation>
        <location evidence="2">Secreted</location>
    </subcellularLocation>
</comment>
<keyword evidence="4" id="KW-0732">Signal</keyword>
<feature type="non-terminal residue" evidence="7">
    <location>
        <position position="1"/>
    </location>
</feature>
<accession>A0AA38BX49</accession>
<evidence type="ECO:0000256" key="3">
    <source>
        <dbReference type="ARBA" id="ARBA00022525"/>
    </source>
</evidence>
<dbReference type="InterPro" id="IPR052437">
    <property type="entry name" value="Pectin_Meth_Modulator"/>
</dbReference>
<name>A0AA38BX49_TAXCH</name>
<evidence type="ECO:0000313" key="8">
    <source>
        <dbReference type="Proteomes" id="UP000824469"/>
    </source>
</evidence>
<proteinExistence type="predicted"/>
<evidence type="ECO:0000313" key="7">
    <source>
        <dbReference type="EMBL" id="KAH9290570.1"/>
    </source>
</evidence>
<reference evidence="7 8" key="1">
    <citation type="journal article" date="2021" name="Nat. Plants">
        <title>The Taxus genome provides insights into paclitaxel biosynthesis.</title>
        <authorList>
            <person name="Xiong X."/>
            <person name="Gou J."/>
            <person name="Liao Q."/>
            <person name="Li Y."/>
            <person name="Zhou Q."/>
            <person name="Bi G."/>
            <person name="Li C."/>
            <person name="Du R."/>
            <person name="Wang X."/>
            <person name="Sun T."/>
            <person name="Guo L."/>
            <person name="Liang H."/>
            <person name="Lu P."/>
            <person name="Wu Y."/>
            <person name="Zhang Z."/>
            <person name="Ro D.K."/>
            <person name="Shang Y."/>
            <person name="Huang S."/>
            <person name="Yan J."/>
        </authorList>
    </citation>
    <scope>NUCLEOTIDE SEQUENCE [LARGE SCALE GENOMIC DNA]</scope>
    <source>
        <strain evidence="7">Ta-2019</strain>
    </source>
</reference>